<name>A0ABC8UQX4_9AQUA</name>
<feature type="domain" description="DUF3444" evidence="2">
    <location>
        <begin position="67"/>
        <end position="109"/>
    </location>
</feature>
<dbReference type="PANTHER" id="PTHR45089">
    <property type="entry name" value="DNAJ HEAT SHOCK AMINO-TERMINAL DOMAIN PROTEIN-RELATED"/>
    <property type="match status" value="1"/>
</dbReference>
<sequence length="347" mass="39188">MNELECPSKDSHKEGTEMENQHPKANINVLQKNTMNGHSKNPVPPRRYCLTTANIYSDAKAAAIMLMTVQDPDFYDFDKDRTENSFGENQIWAACDNDDGMPCFCALIHGEILGSHSRCRSWGFEDRQVSMTRNTLSDRGKWTKGAKGSIQIFSRKEECWALYGNWSPDWNELTPDEVIHKYDMVEVLEDYNREQAAIIAPLVKVDGFKSAFHQHLYAKIKLADSKRGDFFDSLFKSLRACLLVKKLKMFSRVAGSSTLQAAAMPLELHPVIIEAKEVETVEDVGEAKKLGRLDSDGKAKEELLRVENASTNKDKWDSGDDNNADPEAVTVMARKKLGLLFSSNHQF</sequence>
<evidence type="ECO:0000259" key="2">
    <source>
        <dbReference type="Pfam" id="PF11926"/>
    </source>
</evidence>
<feature type="domain" description="DUF3444" evidence="2">
    <location>
        <begin position="126"/>
        <end position="217"/>
    </location>
</feature>
<evidence type="ECO:0000313" key="4">
    <source>
        <dbReference type="Proteomes" id="UP001642360"/>
    </source>
</evidence>
<reference evidence="3 4" key="1">
    <citation type="submission" date="2024-02" db="EMBL/GenBank/DDBJ databases">
        <authorList>
            <person name="Vignale AGUSTIN F."/>
            <person name="Sosa J E."/>
            <person name="Modenutti C."/>
        </authorList>
    </citation>
    <scope>NUCLEOTIDE SEQUENCE [LARGE SCALE GENOMIC DNA]</scope>
</reference>
<dbReference type="Proteomes" id="UP001642360">
    <property type="component" value="Unassembled WGS sequence"/>
</dbReference>
<proteinExistence type="predicted"/>
<accession>A0ABC8UQX4</accession>
<protein>
    <recommendedName>
        <fullName evidence="2">DUF3444 domain-containing protein</fullName>
    </recommendedName>
</protein>
<evidence type="ECO:0000313" key="3">
    <source>
        <dbReference type="EMBL" id="CAK9183184.1"/>
    </source>
</evidence>
<dbReference type="InterPro" id="IPR024593">
    <property type="entry name" value="DUF3444"/>
</dbReference>
<dbReference type="PANTHER" id="PTHR45089:SF50">
    <property type="entry name" value="DNAJ HEAT SHOCK AMINO-TERMINAL DOMAIN PROTEIN-RELATED"/>
    <property type="match status" value="1"/>
</dbReference>
<keyword evidence="4" id="KW-1185">Reference proteome</keyword>
<dbReference type="Pfam" id="PF11926">
    <property type="entry name" value="DUF3444"/>
    <property type="match status" value="2"/>
</dbReference>
<feature type="region of interest" description="Disordered" evidence="1">
    <location>
        <begin position="1"/>
        <end position="20"/>
    </location>
</feature>
<comment type="caution">
    <text evidence="3">The sequence shown here is derived from an EMBL/GenBank/DDBJ whole genome shotgun (WGS) entry which is preliminary data.</text>
</comment>
<evidence type="ECO:0000256" key="1">
    <source>
        <dbReference type="SAM" id="MobiDB-lite"/>
    </source>
</evidence>
<dbReference type="EMBL" id="CAUOFW020008547">
    <property type="protein sequence ID" value="CAK9183184.1"/>
    <property type="molecule type" value="Genomic_DNA"/>
</dbReference>
<dbReference type="AlphaFoldDB" id="A0ABC8UQX4"/>
<organism evidence="3 4">
    <name type="scientific">Ilex paraguariensis</name>
    <name type="common">yerba mate</name>
    <dbReference type="NCBI Taxonomy" id="185542"/>
    <lineage>
        <taxon>Eukaryota</taxon>
        <taxon>Viridiplantae</taxon>
        <taxon>Streptophyta</taxon>
        <taxon>Embryophyta</taxon>
        <taxon>Tracheophyta</taxon>
        <taxon>Spermatophyta</taxon>
        <taxon>Magnoliopsida</taxon>
        <taxon>eudicotyledons</taxon>
        <taxon>Gunneridae</taxon>
        <taxon>Pentapetalae</taxon>
        <taxon>asterids</taxon>
        <taxon>campanulids</taxon>
        <taxon>Aquifoliales</taxon>
        <taxon>Aquifoliaceae</taxon>
        <taxon>Ilex</taxon>
    </lineage>
</organism>
<gene>
    <name evidence="3" type="ORF">ILEXP_LOCUS53434</name>
</gene>